<dbReference type="PANTHER" id="PTHR33295">
    <property type="entry name" value="ATPASE"/>
    <property type="match status" value="1"/>
</dbReference>
<dbReference type="InterPro" id="IPR027417">
    <property type="entry name" value="P-loop_NTPase"/>
</dbReference>
<keyword evidence="4" id="KW-1185">Reference proteome</keyword>
<dbReference type="AlphaFoldDB" id="A0A366MSJ6"/>
<feature type="domain" description="AAA" evidence="1">
    <location>
        <begin position="35"/>
        <end position="170"/>
    </location>
</feature>
<evidence type="ECO:0000313" key="3">
    <source>
        <dbReference type="EMBL" id="RBQ29266.1"/>
    </source>
</evidence>
<name>A0A366MSJ6_9BACT</name>
<evidence type="ECO:0000259" key="2">
    <source>
        <dbReference type="Pfam" id="PF13635"/>
    </source>
</evidence>
<dbReference type="Gene3D" id="3.40.50.300">
    <property type="entry name" value="P-loop containing nucleotide triphosphate hydrolases"/>
    <property type="match status" value="1"/>
</dbReference>
<evidence type="ECO:0000313" key="4">
    <source>
        <dbReference type="Proteomes" id="UP000252669"/>
    </source>
</evidence>
<sequence length="419" mass="50002">MKNILIEQNPHWQNKVYKSVRREALDKLISYLPLKQIITITGIRRCGKSTLSKQAINHLINSGVNAQNIFFINLENPMFLEYKNDASFLGVIYEEYLKLINPKGKVYCIFDEIQYFENWQVYIKSKYETSDIKYIITGSNSSMLSNELNTLLSGRSLNIHLNTFSFKEFLDYKNIKYSNEFEQISNHIEIQRAKEMYLKWGGFYEVFDVEDELIKKEILLNYVKNIIYQDIVPRYGIRNSQILERLFFYLLSNSTNLINYTTLSQTFDISDKTIKEYINYFEDTFLLKRLDKFHNKQKEIVKSFKKIYSLDNGFLQIAPKFSTNFGMSLENMVFIVLNQRVENLYYLKDLQEIDFFDTNKLYQVSYDISEAKTKQRELNAFSYFNKENRYRNLLITYNINESIDDIEVLSFEKFIFSLK</sequence>
<dbReference type="PANTHER" id="PTHR33295:SF8">
    <property type="entry name" value="AAA+ ATPASE DOMAIN-CONTAINING PROTEIN"/>
    <property type="match status" value="1"/>
</dbReference>
<organism evidence="3 4">
    <name type="scientific">Aliarcobacter vitoriensis</name>
    <dbReference type="NCBI Taxonomy" id="2011099"/>
    <lineage>
        <taxon>Bacteria</taxon>
        <taxon>Pseudomonadati</taxon>
        <taxon>Campylobacterota</taxon>
        <taxon>Epsilonproteobacteria</taxon>
        <taxon>Campylobacterales</taxon>
        <taxon>Arcobacteraceae</taxon>
        <taxon>Aliarcobacter</taxon>
    </lineage>
</organism>
<evidence type="ECO:0000259" key="1">
    <source>
        <dbReference type="Pfam" id="PF13173"/>
    </source>
</evidence>
<dbReference type="InterPro" id="IPR025420">
    <property type="entry name" value="DUF4143"/>
</dbReference>
<reference evidence="3 4" key="1">
    <citation type="submission" date="2017-10" db="EMBL/GenBank/DDBJ databases">
        <title>Genomics of the genus Arcobacter.</title>
        <authorList>
            <person name="Perez-Cataluna A."/>
            <person name="Figueras M.J."/>
        </authorList>
    </citation>
    <scope>NUCLEOTIDE SEQUENCE [LARGE SCALE GENOMIC DNA]</scope>
    <source>
        <strain evidence="3 4">CECT 9230</strain>
    </source>
</reference>
<comment type="caution">
    <text evidence="3">The sequence shown here is derived from an EMBL/GenBank/DDBJ whole genome shotgun (WGS) entry which is preliminary data.</text>
</comment>
<proteinExistence type="predicted"/>
<protein>
    <submittedName>
        <fullName evidence="3">ATPase</fullName>
    </submittedName>
</protein>
<dbReference type="InterPro" id="IPR041682">
    <property type="entry name" value="AAA_14"/>
</dbReference>
<dbReference type="SUPFAM" id="SSF52540">
    <property type="entry name" value="P-loop containing nucleoside triphosphate hydrolases"/>
    <property type="match status" value="1"/>
</dbReference>
<dbReference type="RefSeq" id="WP_113894182.1">
    <property type="nucleotide sequence ID" value="NZ_JANJGA010000008.1"/>
</dbReference>
<feature type="domain" description="DUF4143" evidence="2">
    <location>
        <begin position="229"/>
        <end position="356"/>
    </location>
</feature>
<dbReference type="OrthoDB" id="9801684at2"/>
<dbReference type="Pfam" id="PF13635">
    <property type="entry name" value="DUF4143"/>
    <property type="match status" value="1"/>
</dbReference>
<dbReference type="Pfam" id="PF13173">
    <property type="entry name" value="AAA_14"/>
    <property type="match status" value="1"/>
</dbReference>
<gene>
    <name evidence="3" type="ORF">CRU91_05415</name>
</gene>
<dbReference type="EMBL" id="PDKB01000007">
    <property type="protein sequence ID" value="RBQ29266.1"/>
    <property type="molecule type" value="Genomic_DNA"/>
</dbReference>
<accession>A0A366MSJ6</accession>
<dbReference type="Proteomes" id="UP000252669">
    <property type="component" value="Unassembled WGS sequence"/>
</dbReference>